<dbReference type="AlphaFoldDB" id="A0A9W8TI31"/>
<proteinExistence type="predicted"/>
<dbReference type="Proteomes" id="UP001148614">
    <property type="component" value="Unassembled WGS sequence"/>
</dbReference>
<evidence type="ECO:0000313" key="1">
    <source>
        <dbReference type="EMBL" id="KAJ3561861.1"/>
    </source>
</evidence>
<gene>
    <name evidence="1" type="ORF">NPX13_g8782</name>
</gene>
<sequence length="314" mass="33641">MAVEPPVLTWLVTGASSGLGLSISLAALAAGQKVIGCSRDISKAAAAHPSFAAKGGIWIQLDPAHPDSARHFAQAQAEYDIDVLVNNAGYSFIGGVEDTSEDEVMDQMNVNFLGPLRAIRAMLPGSSARKVLWAYRADKQRHRVCQLLHHITLHSTTFPDNPYLTNEAHLYYSRSYMNPPGRSTYKASKSAIESIHEILSPELSPFGIKVLIVEPGSFRTSWTANLKTPIAHEATSGFSEAYKGTPVEQWVGRAPALKTGPLPDFIRGDPDDAGRAIIKAVIGGYEGTRFDAGARLCRCGEAAAGGTAGRYSSC</sequence>
<dbReference type="PANTHER" id="PTHR43976">
    <property type="entry name" value="SHORT CHAIN DEHYDROGENASE"/>
    <property type="match status" value="1"/>
</dbReference>
<organism evidence="1 2">
    <name type="scientific">Xylaria arbuscula</name>
    <dbReference type="NCBI Taxonomy" id="114810"/>
    <lineage>
        <taxon>Eukaryota</taxon>
        <taxon>Fungi</taxon>
        <taxon>Dikarya</taxon>
        <taxon>Ascomycota</taxon>
        <taxon>Pezizomycotina</taxon>
        <taxon>Sordariomycetes</taxon>
        <taxon>Xylariomycetidae</taxon>
        <taxon>Xylariales</taxon>
        <taxon>Xylariaceae</taxon>
        <taxon>Xylaria</taxon>
    </lineage>
</organism>
<dbReference type="EMBL" id="JANPWZ010001994">
    <property type="protein sequence ID" value="KAJ3561861.1"/>
    <property type="molecule type" value="Genomic_DNA"/>
</dbReference>
<evidence type="ECO:0008006" key="3">
    <source>
        <dbReference type="Google" id="ProtNLM"/>
    </source>
</evidence>
<dbReference type="Gene3D" id="3.40.50.720">
    <property type="entry name" value="NAD(P)-binding Rossmann-like Domain"/>
    <property type="match status" value="1"/>
</dbReference>
<comment type="caution">
    <text evidence="1">The sequence shown here is derived from an EMBL/GenBank/DDBJ whole genome shotgun (WGS) entry which is preliminary data.</text>
</comment>
<dbReference type="VEuPathDB" id="FungiDB:F4678DRAFT_429620"/>
<keyword evidence="2" id="KW-1185">Reference proteome</keyword>
<protein>
    <recommendedName>
        <fullName evidence="3">NAD(P)-binding protein</fullName>
    </recommendedName>
</protein>
<dbReference type="InterPro" id="IPR051911">
    <property type="entry name" value="SDR_oxidoreductase"/>
</dbReference>
<accession>A0A9W8TI31</accession>
<dbReference type="InterPro" id="IPR036291">
    <property type="entry name" value="NAD(P)-bd_dom_sf"/>
</dbReference>
<dbReference type="PANTHER" id="PTHR43976:SF6">
    <property type="entry name" value="OXIDOREDUCTASE, PUTATIVE (AFU_ORTHOLOGUE AFUA_1G13950)-RELATED"/>
    <property type="match status" value="1"/>
</dbReference>
<dbReference type="SUPFAM" id="SSF51735">
    <property type="entry name" value="NAD(P)-binding Rossmann-fold domains"/>
    <property type="match status" value="1"/>
</dbReference>
<dbReference type="InterPro" id="IPR002347">
    <property type="entry name" value="SDR_fam"/>
</dbReference>
<reference evidence="1" key="1">
    <citation type="submission" date="2022-07" db="EMBL/GenBank/DDBJ databases">
        <title>Genome Sequence of Xylaria arbuscula.</title>
        <authorList>
            <person name="Buettner E."/>
        </authorList>
    </citation>
    <scope>NUCLEOTIDE SEQUENCE</scope>
    <source>
        <strain evidence="1">VT107</strain>
    </source>
</reference>
<name>A0A9W8TI31_9PEZI</name>
<dbReference type="Pfam" id="PF00106">
    <property type="entry name" value="adh_short"/>
    <property type="match status" value="2"/>
</dbReference>
<evidence type="ECO:0000313" key="2">
    <source>
        <dbReference type="Proteomes" id="UP001148614"/>
    </source>
</evidence>
<dbReference type="PRINTS" id="PR00081">
    <property type="entry name" value="GDHRDH"/>
</dbReference>